<dbReference type="EMBL" id="CAUYUJ010016138">
    <property type="protein sequence ID" value="CAK0862232.1"/>
    <property type="molecule type" value="Genomic_DNA"/>
</dbReference>
<evidence type="ECO:0000256" key="1">
    <source>
        <dbReference type="SAM" id="MobiDB-lite"/>
    </source>
</evidence>
<evidence type="ECO:0000313" key="3">
    <source>
        <dbReference type="Proteomes" id="UP001189429"/>
    </source>
</evidence>
<feature type="compositionally biased region" description="Low complexity" evidence="1">
    <location>
        <begin position="112"/>
        <end position="123"/>
    </location>
</feature>
<evidence type="ECO:0000313" key="2">
    <source>
        <dbReference type="EMBL" id="CAK0862232.1"/>
    </source>
</evidence>
<keyword evidence="3" id="KW-1185">Reference proteome</keyword>
<protein>
    <submittedName>
        <fullName evidence="2">Uncharacterized protein</fullName>
    </submittedName>
</protein>
<dbReference type="Proteomes" id="UP001189429">
    <property type="component" value="Unassembled WGS sequence"/>
</dbReference>
<feature type="compositionally biased region" description="Low complexity" evidence="1">
    <location>
        <begin position="42"/>
        <end position="69"/>
    </location>
</feature>
<gene>
    <name evidence="2" type="ORF">PCOR1329_LOCUS50702</name>
</gene>
<comment type="caution">
    <text evidence="2">The sequence shown here is derived from an EMBL/GenBank/DDBJ whole genome shotgun (WGS) entry which is preliminary data.</text>
</comment>
<proteinExistence type="predicted"/>
<accession>A0ABN9UQG7</accession>
<organism evidence="2 3">
    <name type="scientific">Prorocentrum cordatum</name>
    <dbReference type="NCBI Taxonomy" id="2364126"/>
    <lineage>
        <taxon>Eukaryota</taxon>
        <taxon>Sar</taxon>
        <taxon>Alveolata</taxon>
        <taxon>Dinophyceae</taxon>
        <taxon>Prorocentrales</taxon>
        <taxon>Prorocentraceae</taxon>
        <taxon>Prorocentrum</taxon>
    </lineage>
</organism>
<feature type="compositionally biased region" description="Basic and acidic residues" evidence="1">
    <location>
        <begin position="124"/>
        <end position="140"/>
    </location>
</feature>
<reference evidence="2" key="1">
    <citation type="submission" date="2023-10" db="EMBL/GenBank/DDBJ databases">
        <authorList>
            <person name="Chen Y."/>
            <person name="Shah S."/>
            <person name="Dougan E. K."/>
            <person name="Thang M."/>
            <person name="Chan C."/>
        </authorList>
    </citation>
    <scope>NUCLEOTIDE SEQUENCE [LARGE SCALE GENOMIC DNA]</scope>
</reference>
<feature type="compositionally biased region" description="Low complexity" evidence="1">
    <location>
        <begin position="85"/>
        <end position="100"/>
    </location>
</feature>
<feature type="compositionally biased region" description="Low complexity" evidence="1">
    <location>
        <begin position="141"/>
        <end position="162"/>
    </location>
</feature>
<name>A0ABN9UQG7_9DINO</name>
<feature type="region of interest" description="Disordered" evidence="1">
    <location>
        <begin position="40"/>
        <end position="162"/>
    </location>
</feature>
<sequence length="267" mass="28222">MPKIVAQRNTSSHRSALAYRHIPVVPPGVWDTLQKEAPEFIPASFPGSTAAPAAAQEQPQSSQTETLQPPRQPAPDVGHPPTDVLRSAAAEALAEAPARSHTADSADEADVGQAAGSQSQAAEAGRDASEDQAEARRLDGRPGSSAAGAPEAAARAAAPSDAALDGRGAIAGLEIEEQAAYIEVSITELSAFVVYEAATARRDGATPKALRAAWDRLPPEDQAARVPRQPRREFAMDKKWAPLLSRNTDDQLETWDALDIPLSLRRP</sequence>